<evidence type="ECO:0000256" key="2">
    <source>
        <dbReference type="SAM" id="Phobius"/>
    </source>
</evidence>
<keyword evidence="4" id="KW-1185">Reference proteome</keyword>
<dbReference type="AlphaFoldDB" id="A0A0W8II73"/>
<proteinExistence type="predicted"/>
<gene>
    <name evidence="3" type="ORF">AVL63_11015</name>
</gene>
<keyword evidence="2" id="KW-1133">Transmembrane helix</keyword>
<keyword evidence="2" id="KW-0812">Transmembrane</keyword>
<dbReference type="RefSeq" id="WP_058887877.1">
    <property type="nucleotide sequence ID" value="NZ_LQBM01000002.1"/>
</dbReference>
<sequence>MSSHPAGSEHRELDPSTQDSAARHSPGLGRSHSDAAVAITLGLGIGVLAFLLVLPYLGRI</sequence>
<evidence type="ECO:0000256" key="1">
    <source>
        <dbReference type="SAM" id="MobiDB-lite"/>
    </source>
</evidence>
<feature type="region of interest" description="Disordered" evidence="1">
    <location>
        <begin position="1"/>
        <end position="30"/>
    </location>
</feature>
<evidence type="ECO:0000313" key="3">
    <source>
        <dbReference type="EMBL" id="KUG59642.1"/>
    </source>
</evidence>
<dbReference type="Proteomes" id="UP000054023">
    <property type="component" value="Unassembled WGS sequence"/>
</dbReference>
<keyword evidence="2" id="KW-0472">Membrane</keyword>
<accession>A0A0W8II73</accession>
<evidence type="ECO:0000313" key="4">
    <source>
        <dbReference type="Proteomes" id="UP000054023"/>
    </source>
</evidence>
<organism evidence="3 4">
    <name type="scientific">Nesterenkonia jeotgali</name>
    <dbReference type="NCBI Taxonomy" id="317018"/>
    <lineage>
        <taxon>Bacteria</taxon>
        <taxon>Bacillati</taxon>
        <taxon>Actinomycetota</taxon>
        <taxon>Actinomycetes</taxon>
        <taxon>Micrococcales</taxon>
        <taxon>Micrococcaceae</taxon>
        <taxon>Nesterenkonia</taxon>
    </lineage>
</organism>
<feature type="transmembrane region" description="Helical" evidence="2">
    <location>
        <begin position="35"/>
        <end position="57"/>
    </location>
</feature>
<dbReference type="OrthoDB" id="4966034at2"/>
<reference evidence="4" key="1">
    <citation type="submission" date="2015-12" db="EMBL/GenBank/DDBJ databases">
        <authorList>
            <person name="Nair G.R."/>
            <person name="Kaur G."/>
            <person name="Mayilraj S."/>
        </authorList>
    </citation>
    <scope>NUCLEOTIDE SEQUENCE [LARGE SCALE GENOMIC DNA]</scope>
    <source>
        <strain evidence="4">CD08_7</strain>
    </source>
</reference>
<protein>
    <submittedName>
        <fullName evidence="3">Uncharacterized protein</fullName>
    </submittedName>
</protein>
<dbReference type="EMBL" id="LQBM01000002">
    <property type="protein sequence ID" value="KUG59642.1"/>
    <property type="molecule type" value="Genomic_DNA"/>
</dbReference>
<name>A0A0W8II73_9MICC</name>
<comment type="caution">
    <text evidence="3">The sequence shown here is derived from an EMBL/GenBank/DDBJ whole genome shotgun (WGS) entry which is preliminary data.</text>
</comment>